<sequence>MHFTEELPCPEHIFDLYDSVGWNDYLKLSKEQLFKATAQSTFVVSAYDKNQLIGTGRVISDGAINAYLCGLIVHPLYQNQGIGRKIIEKLVVKCQQTNLHLQLLCTEENVPYYEKLDFKEFATGMKKK</sequence>
<dbReference type="InterPro" id="IPR045039">
    <property type="entry name" value="NSI-like"/>
</dbReference>
<proteinExistence type="predicted"/>
<accession>A0ABU5JZ87</accession>
<evidence type="ECO:0000256" key="1">
    <source>
        <dbReference type="ARBA" id="ARBA00022679"/>
    </source>
</evidence>
<dbReference type="PANTHER" id="PTHR43626:SF4">
    <property type="entry name" value="GCN5-RELATED N-ACETYLTRANSFERASE 2, CHLOROPLASTIC"/>
    <property type="match status" value="1"/>
</dbReference>
<dbReference type="Gene3D" id="3.40.630.30">
    <property type="match status" value="1"/>
</dbReference>
<feature type="domain" description="N-acetyltransferase" evidence="3">
    <location>
        <begin position="1"/>
        <end position="128"/>
    </location>
</feature>
<dbReference type="PANTHER" id="PTHR43626">
    <property type="entry name" value="ACYL-COA N-ACYLTRANSFERASE"/>
    <property type="match status" value="1"/>
</dbReference>
<organism evidence="4 5">
    <name type="scientific">Bacillus bingmayongensis</name>
    <dbReference type="NCBI Taxonomy" id="1150157"/>
    <lineage>
        <taxon>Bacteria</taxon>
        <taxon>Bacillati</taxon>
        <taxon>Bacillota</taxon>
        <taxon>Bacilli</taxon>
        <taxon>Bacillales</taxon>
        <taxon>Bacillaceae</taxon>
        <taxon>Bacillus</taxon>
    </lineage>
</organism>
<name>A0ABU5JZ87_9BACI</name>
<evidence type="ECO:0000256" key="2">
    <source>
        <dbReference type="ARBA" id="ARBA00023315"/>
    </source>
</evidence>
<dbReference type="EC" id="2.3.1.-" evidence="4"/>
<evidence type="ECO:0000313" key="5">
    <source>
        <dbReference type="Proteomes" id="UP001291930"/>
    </source>
</evidence>
<dbReference type="GO" id="GO:0016746">
    <property type="term" value="F:acyltransferase activity"/>
    <property type="evidence" value="ECO:0007669"/>
    <property type="project" value="UniProtKB-KW"/>
</dbReference>
<dbReference type="PROSITE" id="PS51186">
    <property type="entry name" value="GNAT"/>
    <property type="match status" value="1"/>
</dbReference>
<keyword evidence="5" id="KW-1185">Reference proteome</keyword>
<dbReference type="Pfam" id="PF13673">
    <property type="entry name" value="Acetyltransf_10"/>
    <property type="match status" value="1"/>
</dbReference>
<comment type="caution">
    <text evidence="4">The sequence shown here is derived from an EMBL/GenBank/DDBJ whole genome shotgun (WGS) entry which is preliminary data.</text>
</comment>
<dbReference type="InterPro" id="IPR000182">
    <property type="entry name" value="GNAT_dom"/>
</dbReference>
<dbReference type="CDD" id="cd04301">
    <property type="entry name" value="NAT_SF"/>
    <property type="match status" value="1"/>
</dbReference>
<dbReference type="SUPFAM" id="SSF55729">
    <property type="entry name" value="Acyl-CoA N-acyltransferases (Nat)"/>
    <property type="match status" value="1"/>
</dbReference>
<reference evidence="5" key="1">
    <citation type="submission" date="2023-11" db="EMBL/GenBank/DDBJ databases">
        <title>Genome Sequence of Bacillus pseudomycoides stain BUPM19.</title>
        <authorList>
            <person name="Farhat A."/>
        </authorList>
    </citation>
    <scope>NUCLEOTIDE SEQUENCE [LARGE SCALE GENOMIC DNA]</scope>
    <source>
        <strain evidence="5">BUPM19</strain>
    </source>
</reference>
<dbReference type="EMBL" id="JAXOVW010000039">
    <property type="protein sequence ID" value="MDZ5608768.1"/>
    <property type="molecule type" value="Genomic_DNA"/>
</dbReference>
<evidence type="ECO:0000313" key="4">
    <source>
        <dbReference type="EMBL" id="MDZ5608768.1"/>
    </source>
</evidence>
<gene>
    <name evidence="4" type="ORF">U2I54_17255</name>
</gene>
<evidence type="ECO:0000259" key="3">
    <source>
        <dbReference type="PROSITE" id="PS51186"/>
    </source>
</evidence>
<keyword evidence="1 4" id="KW-0808">Transferase</keyword>
<dbReference type="Proteomes" id="UP001291930">
    <property type="component" value="Unassembled WGS sequence"/>
</dbReference>
<dbReference type="InterPro" id="IPR016181">
    <property type="entry name" value="Acyl_CoA_acyltransferase"/>
</dbReference>
<protein>
    <submittedName>
        <fullName evidence="4">GNAT family N-acetyltransferase</fullName>
        <ecNumber evidence="4">2.3.1.-</ecNumber>
    </submittedName>
</protein>
<dbReference type="RefSeq" id="WP_374218429.1">
    <property type="nucleotide sequence ID" value="NZ_JAXOVW010000039.1"/>
</dbReference>
<keyword evidence="2 4" id="KW-0012">Acyltransferase</keyword>